<evidence type="ECO:0000256" key="2">
    <source>
        <dbReference type="ARBA" id="ARBA00022729"/>
    </source>
</evidence>
<dbReference type="EMBL" id="JAEPWM010000015">
    <property type="protein sequence ID" value="MBK6009164.1"/>
    <property type="molecule type" value="Genomic_DNA"/>
</dbReference>
<dbReference type="CDD" id="cd06343">
    <property type="entry name" value="PBP1_ABC_ligand_binding-like"/>
    <property type="match status" value="1"/>
</dbReference>
<dbReference type="InterPro" id="IPR028082">
    <property type="entry name" value="Peripla_BP_I"/>
</dbReference>
<reference evidence="5" key="2">
    <citation type="submission" date="2021-01" db="EMBL/GenBank/DDBJ databases">
        <authorList>
            <person name="Kang M."/>
        </authorList>
    </citation>
    <scope>NUCLEOTIDE SEQUENCE</scope>
    <source>
        <strain evidence="5">KACC 17527</strain>
    </source>
</reference>
<feature type="chain" id="PRO_5037565177" evidence="3">
    <location>
        <begin position="24"/>
        <end position="401"/>
    </location>
</feature>
<feature type="domain" description="Leucine-binding protein" evidence="4">
    <location>
        <begin position="35"/>
        <end position="387"/>
    </location>
</feature>
<dbReference type="SUPFAM" id="SSF53822">
    <property type="entry name" value="Periplasmic binding protein-like I"/>
    <property type="match status" value="1"/>
</dbReference>
<evidence type="ECO:0000256" key="3">
    <source>
        <dbReference type="SAM" id="SignalP"/>
    </source>
</evidence>
<evidence type="ECO:0000313" key="5">
    <source>
        <dbReference type="EMBL" id="MBK6009164.1"/>
    </source>
</evidence>
<dbReference type="PANTHER" id="PTHR47235:SF1">
    <property type="entry name" value="BLR6548 PROTEIN"/>
    <property type="match status" value="1"/>
</dbReference>
<dbReference type="Gene3D" id="3.40.50.2300">
    <property type="match status" value="2"/>
</dbReference>
<dbReference type="Pfam" id="PF13458">
    <property type="entry name" value="Peripla_BP_6"/>
    <property type="match status" value="1"/>
</dbReference>
<sequence length="401" mass="43558">MSIKNCIALAAVGLALAAAPAFAQKQYGPGASDTEIKIGNTIPYSGPASAYGSIGKVEAAYFKMLNEQGGINGRKINYISLDDGYSPPKTVEMIRRLVEQDEVLFTVSTLGTPSNSAIHKYMNQKKVPHLFLATGASKWNDPKDFPWTMGFNPNYQSEGRLYAQDILRNHPNGKIAILYQNDDYGKDYLKGFMDGLGDKGKTMVVKTVTYEVTDPTVDSQIVTLQGSGADIFFNITTPKFAAQAIRKVADVGWKPVHYLNQVSASVGSVLKPAGLDKSVGLISMQYIKDPTDPKWANDPAMKDYLALLKKYAPDVDPLDGSAAYGLAAAQLTAQVLRQCGNNLTRENVMKQAASLNYQIPMALPGVVAQTGPNDYAPFQTMQLVKFDGKTWEGFGEPMAVK</sequence>
<evidence type="ECO:0000259" key="4">
    <source>
        <dbReference type="Pfam" id="PF13458"/>
    </source>
</evidence>
<protein>
    <submittedName>
        <fullName evidence="5">ABC transporter substrate-binding protein</fullName>
    </submittedName>
</protein>
<feature type="signal peptide" evidence="3">
    <location>
        <begin position="1"/>
        <end position="23"/>
    </location>
</feature>
<dbReference type="InterPro" id="IPR028081">
    <property type="entry name" value="Leu-bd"/>
</dbReference>
<reference evidence="5" key="1">
    <citation type="journal article" date="2012" name="J. Microbiol. Biotechnol.">
        <title>Ramlibacter ginsenosidimutans sp. nov., with ginsenoside-converting activity.</title>
        <authorList>
            <person name="Wang L."/>
            <person name="An D.S."/>
            <person name="Kim S.G."/>
            <person name="Jin F.X."/>
            <person name="Kim S.C."/>
            <person name="Lee S.T."/>
            <person name="Im W.T."/>
        </authorList>
    </citation>
    <scope>NUCLEOTIDE SEQUENCE</scope>
    <source>
        <strain evidence="5">KACC 17527</strain>
    </source>
</reference>
<dbReference type="Proteomes" id="UP000630528">
    <property type="component" value="Unassembled WGS sequence"/>
</dbReference>
<proteinExistence type="inferred from homology"/>
<dbReference type="AlphaFoldDB" id="A0A934TWW4"/>
<name>A0A934TWW4_9BURK</name>
<evidence type="ECO:0000313" key="6">
    <source>
        <dbReference type="Proteomes" id="UP000630528"/>
    </source>
</evidence>
<gene>
    <name evidence="5" type="ORF">JJB11_23955</name>
</gene>
<organism evidence="5 6">
    <name type="scientific">Ramlibacter ginsenosidimutans</name>
    <dbReference type="NCBI Taxonomy" id="502333"/>
    <lineage>
        <taxon>Bacteria</taxon>
        <taxon>Pseudomonadati</taxon>
        <taxon>Pseudomonadota</taxon>
        <taxon>Betaproteobacteria</taxon>
        <taxon>Burkholderiales</taxon>
        <taxon>Comamonadaceae</taxon>
        <taxon>Ramlibacter</taxon>
    </lineage>
</organism>
<dbReference type="RefSeq" id="WP_201177562.1">
    <property type="nucleotide sequence ID" value="NZ_JAEPWM010000015.1"/>
</dbReference>
<keyword evidence="2 3" id="KW-0732">Signal</keyword>
<comment type="caution">
    <text evidence="5">The sequence shown here is derived from an EMBL/GenBank/DDBJ whole genome shotgun (WGS) entry which is preliminary data.</text>
</comment>
<evidence type="ECO:0000256" key="1">
    <source>
        <dbReference type="ARBA" id="ARBA00010062"/>
    </source>
</evidence>
<keyword evidence="6" id="KW-1185">Reference proteome</keyword>
<accession>A0A934TWW4</accession>
<comment type="similarity">
    <text evidence="1">Belongs to the leucine-binding protein family.</text>
</comment>
<dbReference type="PANTHER" id="PTHR47235">
    <property type="entry name" value="BLR6548 PROTEIN"/>
    <property type="match status" value="1"/>
</dbReference>